<sequence length="106" mass="11607">MERGGRGRGRRGRRGQDLAPPPPNPQEEKAPPTPLNPQEIDIINDEVEEQEQIPKTELTAKPPSTVAETRTSTIAVEDDRARIGVDGDSAVNSIFYASTCRIDNDV</sequence>
<feature type="compositionally biased region" description="Basic residues" evidence="1">
    <location>
        <begin position="1"/>
        <end position="13"/>
    </location>
</feature>
<proteinExistence type="predicted"/>
<feature type="compositionally biased region" description="Pro residues" evidence="1">
    <location>
        <begin position="19"/>
        <end position="35"/>
    </location>
</feature>
<evidence type="ECO:0000313" key="2">
    <source>
        <dbReference type="EMBL" id="KAJ8755995.1"/>
    </source>
</evidence>
<accession>A0AAV8SUN9</accession>
<organism evidence="2 3">
    <name type="scientific">Erythroxylum novogranatense</name>
    <dbReference type="NCBI Taxonomy" id="1862640"/>
    <lineage>
        <taxon>Eukaryota</taxon>
        <taxon>Viridiplantae</taxon>
        <taxon>Streptophyta</taxon>
        <taxon>Embryophyta</taxon>
        <taxon>Tracheophyta</taxon>
        <taxon>Spermatophyta</taxon>
        <taxon>Magnoliopsida</taxon>
        <taxon>eudicotyledons</taxon>
        <taxon>Gunneridae</taxon>
        <taxon>Pentapetalae</taxon>
        <taxon>rosids</taxon>
        <taxon>fabids</taxon>
        <taxon>Malpighiales</taxon>
        <taxon>Erythroxylaceae</taxon>
        <taxon>Erythroxylum</taxon>
    </lineage>
</organism>
<dbReference type="AlphaFoldDB" id="A0AAV8SUN9"/>
<protein>
    <submittedName>
        <fullName evidence="2">Uncharacterized protein</fullName>
    </submittedName>
</protein>
<gene>
    <name evidence="2" type="ORF">K2173_024540</name>
</gene>
<keyword evidence="3" id="KW-1185">Reference proteome</keyword>
<reference evidence="2 3" key="1">
    <citation type="submission" date="2021-09" db="EMBL/GenBank/DDBJ databases">
        <title>Genomic insights and catalytic innovation underlie evolution of tropane alkaloids biosynthesis.</title>
        <authorList>
            <person name="Wang Y.-J."/>
            <person name="Tian T."/>
            <person name="Huang J.-P."/>
            <person name="Huang S.-X."/>
        </authorList>
    </citation>
    <scope>NUCLEOTIDE SEQUENCE [LARGE SCALE GENOMIC DNA]</scope>
    <source>
        <strain evidence="2">KIB-2018</strain>
        <tissue evidence="2">Leaf</tissue>
    </source>
</reference>
<dbReference type="Proteomes" id="UP001159364">
    <property type="component" value="Linkage Group LG09"/>
</dbReference>
<dbReference type="EMBL" id="JAIWQS010000009">
    <property type="protein sequence ID" value="KAJ8755995.1"/>
    <property type="molecule type" value="Genomic_DNA"/>
</dbReference>
<evidence type="ECO:0000313" key="3">
    <source>
        <dbReference type="Proteomes" id="UP001159364"/>
    </source>
</evidence>
<feature type="region of interest" description="Disordered" evidence="1">
    <location>
        <begin position="1"/>
        <end position="40"/>
    </location>
</feature>
<evidence type="ECO:0000256" key="1">
    <source>
        <dbReference type="SAM" id="MobiDB-lite"/>
    </source>
</evidence>
<name>A0AAV8SUN9_9ROSI</name>
<comment type="caution">
    <text evidence="2">The sequence shown here is derived from an EMBL/GenBank/DDBJ whole genome shotgun (WGS) entry which is preliminary data.</text>
</comment>